<dbReference type="CDD" id="cd08252">
    <property type="entry name" value="AL_MDR"/>
    <property type="match status" value="1"/>
</dbReference>
<protein>
    <submittedName>
        <fullName evidence="3">Zinc-binding alcohol dehydrogenase family protein</fullName>
    </submittedName>
</protein>
<dbReference type="RefSeq" id="WP_213819353.1">
    <property type="nucleotide sequence ID" value="NZ_JAAMFI010000001.1"/>
</dbReference>
<dbReference type="SUPFAM" id="SSF51735">
    <property type="entry name" value="NAD(P)-binding Rossmann-fold domains"/>
    <property type="match status" value="1"/>
</dbReference>
<dbReference type="Gene3D" id="3.40.50.720">
    <property type="entry name" value="NAD(P)-binding Rossmann-like Domain"/>
    <property type="match status" value="1"/>
</dbReference>
<dbReference type="InterPro" id="IPR014182">
    <property type="entry name" value="ADH_Zn_typ-1"/>
</dbReference>
<name>A0ABS5QPD7_9LACO</name>
<dbReference type="InterPro" id="IPR050700">
    <property type="entry name" value="YIM1/Zinc_Alcohol_DH_Fams"/>
</dbReference>
<dbReference type="SMART" id="SM00829">
    <property type="entry name" value="PKS_ER"/>
    <property type="match status" value="1"/>
</dbReference>
<evidence type="ECO:0000259" key="2">
    <source>
        <dbReference type="SMART" id="SM00829"/>
    </source>
</evidence>
<dbReference type="Gene3D" id="3.90.180.10">
    <property type="entry name" value="Medium-chain alcohol dehydrogenases, catalytic domain"/>
    <property type="match status" value="1"/>
</dbReference>
<dbReference type="PANTHER" id="PTHR11695:SF294">
    <property type="entry name" value="RETICULON-4-INTERACTING PROTEIN 1, MITOCHONDRIAL"/>
    <property type="match status" value="1"/>
</dbReference>
<dbReference type="SUPFAM" id="SSF50129">
    <property type="entry name" value="GroES-like"/>
    <property type="match status" value="1"/>
</dbReference>
<dbReference type="Pfam" id="PF13602">
    <property type="entry name" value="ADH_zinc_N_2"/>
    <property type="match status" value="1"/>
</dbReference>
<dbReference type="InterPro" id="IPR011032">
    <property type="entry name" value="GroES-like_sf"/>
</dbReference>
<organism evidence="3 4">
    <name type="scientific">Fructobacillus papyriferae</name>
    <dbReference type="NCBI Taxonomy" id="2713171"/>
    <lineage>
        <taxon>Bacteria</taxon>
        <taxon>Bacillati</taxon>
        <taxon>Bacillota</taxon>
        <taxon>Bacilli</taxon>
        <taxon>Lactobacillales</taxon>
        <taxon>Lactobacillaceae</taxon>
        <taxon>Fructobacillus</taxon>
    </lineage>
</organism>
<feature type="domain" description="Enoyl reductase (ER)" evidence="2">
    <location>
        <begin position="27"/>
        <end position="350"/>
    </location>
</feature>
<feature type="region of interest" description="Disordered" evidence="1">
    <location>
        <begin position="361"/>
        <end position="404"/>
    </location>
</feature>
<accession>A0ABS5QPD7</accession>
<dbReference type="Pfam" id="PF08240">
    <property type="entry name" value="ADH_N"/>
    <property type="match status" value="1"/>
</dbReference>
<dbReference type="Proteomes" id="UP001519418">
    <property type="component" value="Unassembled WGS sequence"/>
</dbReference>
<keyword evidence="4" id="KW-1185">Reference proteome</keyword>
<dbReference type="EMBL" id="JAAMFI010000001">
    <property type="protein sequence ID" value="MBS9334747.1"/>
    <property type="molecule type" value="Genomic_DNA"/>
</dbReference>
<gene>
    <name evidence="3" type="ORF">G6R27_01680</name>
</gene>
<dbReference type="InterPro" id="IPR036291">
    <property type="entry name" value="NAD(P)-bd_dom_sf"/>
</dbReference>
<dbReference type="InterPro" id="IPR020843">
    <property type="entry name" value="ER"/>
</dbReference>
<dbReference type="InterPro" id="IPR013154">
    <property type="entry name" value="ADH-like_N"/>
</dbReference>
<evidence type="ECO:0000256" key="1">
    <source>
        <dbReference type="SAM" id="MobiDB-lite"/>
    </source>
</evidence>
<evidence type="ECO:0000313" key="4">
    <source>
        <dbReference type="Proteomes" id="UP001519418"/>
    </source>
</evidence>
<reference evidence="3 4" key="1">
    <citation type="submission" date="2020-02" db="EMBL/GenBank/DDBJ databases">
        <title>Fructobacillus sp. isolated from paper mulberry of Taiwan.</title>
        <authorList>
            <person name="Lin S.-T."/>
        </authorList>
    </citation>
    <scope>NUCLEOTIDE SEQUENCE [LARGE SCALE GENOMIC DNA]</scope>
    <source>
        <strain evidence="3 4">M1-10</strain>
    </source>
</reference>
<comment type="caution">
    <text evidence="3">The sequence shown here is derived from an EMBL/GenBank/DDBJ whole genome shotgun (WGS) entry which is preliminary data.</text>
</comment>
<sequence length="404" mass="43580">MAFKSVIESISDHFRPKMDAVGVTHNGLLQADDAFIERSVNQPQPKEDELLVQVLASSVNPVDVKMRAGYQDKGVFRIFGLDVVGRVAAVGSAVSGFEVGERVFYVGKQHHAGADAAYQVINAKMVAKAPEKLDDVSAAAMPLTSVTAYDILEHGFHLSVKQDAAKGKTLFIINGAGGVGSVLIQLAKYMGMTVLATAGNHDSKAWVKRQGADHVLDYHKSLVAEARDAGYTEVDYIADLQDTTAYWDLMVQLIRPYGEIASIVDTTLPVDLGELKAKSAGFSWIFMLARGNNNIYLEKQGEILQAIAKLLDDGSIRSTVTKVYHGLSAYSIRSAFQDVAGHHAIGKVVVDFAPNIKAAHENLGPGADQESKLGDGPDDVQEHNGQAKKTGKSPLNDENDTTRY</sequence>
<proteinExistence type="predicted"/>
<dbReference type="PANTHER" id="PTHR11695">
    <property type="entry name" value="ALCOHOL DEHYDROGENASE RELATED"/>
    <property type="match status" value="1"/>
</dbReference>
<evidence type="ECO:0000313" key="3">
    <source>
        <dbReference type="EMBL" id="MBS9334747.1"/>
    </source>
</evidence>